<evidence type="ECO:0000313" key="1">
    <source>
        <dbReference type="EMBL" id="MCS5735917.1"/>
    </source>
</evidence>
<dbReference type="SUPFAM" id="SSF89360">
    <property type="entry name" value="HesB-like domain"/>
    <property type="match status" value="1"/>
</dbReference>
<dbReference type="RefSeq" id="WP_259541250.1">
    <property type="nucleotide sequence ID" value="NZ_JANLCJ010000009.1"/>
</dbReference>
<gene>
    <name evidence="1" type="ORF">N1032_19435</name>
</gene>
<dbReference type="Proteomes" id="UP001165586">
    <property type="component" value="Unassembled WGS sequence"/>
</dbReference>
<evidence type="ECO:0000313" key="2">
    <source>
        <dbReference type="Proteomes" id="UP001165586"/>
    </source>
</evidence>
<organism evidence="1 2">
    <name type="scientific">Herbiconiux daphne</name>
    <dbReference type="NCBI Taxonomy" id="2970914"/>
    <lineage>
        <taxon>Bacteria</taxon>
        <taxon>Bacillati</taxon>
        <taxon>Actinomycetota</taxon>
        <taxon>Actinomycetes</taxon>
        <taxon>Micrococcales</taxon>
        <taxon>Microbacteriaceae</taxon>
        <taxon>Herbiconiux</taxon>
    </lineage>
</organism>
<reference evidence="1" key="1">
    <citation type="submission" date="2022-08" db="EMBL/GenBank/DDBJ databases">
        <authorList>
            <person name="Deng Y."/>
            <person name="Han X.-F."/>
            <person name="Zhang Y.-Q."/>
        </authorList>
    </citation>
    <scope>NUCLEOTIDE SEQUENCE</scope>
    <source>
        <strain evidence="1">CPCC 203386</strain>
    </source>
</reference>
<sequence length="93" mass="9292">MLTLTANAGVVVKNLADRTVGAAEGGLRISSADSGNDFAVAVAPAPEPADQVVESGGARIYLEPAAADALHDKVLDAQIDEGGSVSFSLGDRA</sequence>
<comment type="caution">
    <text evidence="1">The sequence shown here is derived from an EMBL/GenBank/DDBJ whole genome shotgun (WGS) entry which is preliminary data.</text>
</comment>
<protein>
    <submittedName>
        <fullName evidence="1">Fe-S cluster assembly protein HesB</fullName>
    </submittedName>
</protein>
<dbReference type="EMBL" id="JANLCJ010000009">
    <property type="protein sequence ID" value="MCS5735917.1"/>
    <property type="molecule type" value="Genomic_DNA"/>
</dbReference>
<accession>A0ABT2H7N4</accession>
<name>A0ABT2H7N4_9MICO</name>
<proteinExistence type="predicted"/>
<dbReference type="InterPro" id="IPR035903">
    <property type="entry name" value="HesB-like_dom_sf"/>
</dbReference>
<keyword evidence="2" id="KW-1185">Reference proteome</keyword>